<dbReference type="Proteomes" id="UP000007397">
    <property type="component" value="Chromosome"/>
</dbReference>
<evidence type="ECO:0000313" key="2">
    <source>
        <dbReference type="Proteomes" id="UP000007397"/>
    </source>
</evidence>
<name>I0JHY3_HALH3</name>
<dbReference type="KEGG" id="hhd:HBHAL_1379"/>
<accession>I0JHY3</accession>
<dbReference type="HOGENOM" id="CLU_3344344_0_0_9"/>
<protein>
    <submittedName>
        <fullName evidence="1">Uncharacterized protein</fullName>
    </submittedName>
</protein>
<keyword evidence="2" id="KW-1185">Reference proteome</keyword>
<dbReference type="EMBL" id="HE717023">
    <property type="protein sequence ID" value="CCG43751.1"/>
    <property type="molecule type" value="Genomic_DNA"/>
</dbReference>
<organism evidence="1 2">
    <name type="scientific">Halobacillus halophilus (strain ATCC 35676 / DSM 2266 / JCM 20832 / KCTC 3685 / LMG 17431 / NBRC 102448 / NCIMB 2269)</name>
    <name type="common">Sporosarcina halophila</name>
    <dbReference type="NCBI Taxonomy" id="866895"/>
    <lineage>
        <taxon>Bacteria</taxon>
        <taxon>Bacillati</taxon>
        <taxon>Bacillota</taxon>
        <taxon>Bacilli</taxon>
        <taxon>Bacillales</taxon>
        <taxon>Bacillaceae</taxon>
        <taxon>Halobacillus</taxon>
    </lineage>
</organism>
<evidence type="ECO:0000313" key="1">
    <source>
        <dbReference type="EMBL" id="CCG43751.1"/>
    </source>
</evidence>
<dbReference type="eggNOG" id="ENOG5030NQS">
    <property type="taxonomic scope" value="Bacteria"/>
</dbReference>
<sequence length="37" mass="4424">MTMLQMHVLDYQLNYVRRAIIHNSAVEWTRVSIFTGE</sequence>
<reference evidence="1 2" key="1">
    <citation type="journal article" date="2013" name="Environ. Microbiol.">
        <title>Chloride and organic osmolytes: a hybrid strategy to cope with elevated salinities by the moderately halophilic, chloride-dependent bacterium Halobacillus halophilus.</title>
        <authorList>
            <person name="Saum S.H."/>
            <person name="Pfeiffer F."/>
            <person name="Palm P."/>
            <person name="Rampp M."/>
            <person name="Schuster S.C."/>
            <person name="Muller V."/>
            <person name="Oesterhelt D."/>
        </authorList>
    </citation>
    <scope>NUCLEOTIDE SEQUENCE [LARGE SCALE GENOMIC DNA]</scope>
    <source>
        <strain evidence="2">ATCC 35676 / DSM 2266 / JCM 20832 / KCTC 3685 / LMG 17431 / NBRC 102448 / NCIMB 2269</strain>
    </source>
</reference>
<gene>
    <name evidence="1" type="ordered locus">HBHAL_1379</name>
</gene>
<dbReference type="STRING" id="866895.HBHAL_1379"/>
<proteinExistence type="predicted"/>
<dbReference type="AlphaFoldDB" id="I0JHY3"/>
<dbReference type="PATRIC" id="fig|866895.3.peg.380"/>